<protein>
    <recommendedName>
        <fullName evidence="3">Lccl domain-containing protein</fullName>
    </recommendedName>
</protein>
<gene>
    <name evidence="1" type="ORF">SETTUDRAFT_168177</name>
</gene>
<dbReference type="RefSeq" id="XP_008023593.1">
    <property type="nucleotide sequence ID" value="XM_008025402.1"/>
</dbReference>
<dbReference type="InterPro" id="IPR053037">
    <property type="entry name" value="Pericyclase_pydY-like"/>
</dbReference>
<evidence type="ECO:0000313" key="1">
    <source>
        <dbReference type="EMBL" id="EOA88968.1"/>
    </source>
</evidence>
<accession>R0K7K9</accession>
<evidence type="ECO:0000313" key="2">
    <source>
        <dbReference type="Proteomes" id="UP000016935"/>
    </source>
</evidence>
<keyword evidence="2" id="KW-1185">Reference proteome</keyword>
<dbReference type="PANTHER" id="PTHR38115:SF1">
    <property type="entry name" value="LIPOCALIN-LIKE DOMAIN-CONTAINING PROTEIN"/>
    <property type="match status" value="1"/>
</dbReference>
<dbReference type="GeneID" id="19400453"/>
<dbReference type="OrthoDB" id="425354at2759"/>
<dbReference type="AlphaFoldDB" id="R0K7K9"/>
<organism evidence="1 2">
    <name type="scientific">Exserohilum turcicum (strain 28A)</name>
    <name type="common">Northern leaf blight fungus</name>
    <name type="synonym">Setosphaeria turcica</name>
    <dbReference type="NCBI Taxonomy" id="671987"/>
    <lineage>
        <taxon>Eukaryota</taxon>
        <taxon>Fungi</taxon>
        <taxon>Dikarya</taxon>
        <taxon>Ascomycota</taxon>
        <taxon>Pezizomycotina</taxon>
        <taxon>Dothideomycetes</taxon>
        <taxon>Pleosporomycetidae</taxon>
        <taxon>Pleosporales</taxon>
        <taxon>Pleosporineae</taxon>
        <taxon>Pleosporaceae</taxon>
        <taxon>Exserohilum</taxon>
    </lineage>
</organism>
<proteinExistence type="predicted"/>
<dbReference type="EMBL" id="KB908526">
    <property type="protein sequence ID" value="EOA88968.1"/>
    <property type="molecule type" value="Genomic_DNA"/>
</dbReference>
<evidence type="ECO:0008006" key="3">
    <source>
        <dbReference type="Google" id="ProtNLM"/>
    </source>
</evidence>
<dbReference type="PANTHER" id="PTHR38115">
    <property type="entry name" value="LIPOCALIN-LIKE DOMAIN-CONTAINING PROTEIN"/>
    <property type="match status" value="1"/>
</dbReference>
<reference evidence="1 2" key="2">
    <citation type="journal article" date="2013" name="PLoS Genet.">
        <title>Comparative genome structure, secondary metabolite, and effector coding capacity across Cochliobolus pathogens.</title>
        <authorList>
            <person name="Condon B.J."/>
            <person name="Leng Y."/>
            <person name="Wu D."/>
            <person name="Bushley K.E."/>
            <person name="Ohm R.A."/>
            <person name="Otillar R."/>
            <person name="Martin J."/>
            <person name="Schackwitz W."/>
            <person name="Grimwood J."/>
            <person name="MohdZainudin N."/>
            <person name="Xue C."/>
            <person name="Wang R."/>
            <person name="Manning V.A."/>
            <person name="Dhillon B."/>
            <person name="Tu Z.J."/>
            <person name="Steffenson B.J."/>
            <person name="Salamov A."/>
            <person name="Sun H."/>
            <person name="Lowry S."/>
            <person name="LaButti K."/>
            <person name="Han J."/>
            <person name="Copeland A."/>
            <person name="Lindquist E."/>
            <person name="Barry K."/>
            <person name="Schmutz J."/>
            <person name="Baker S.E."/>
            <person name="Ciuffetti L.M."/>
            <person name="Grigoriev I.V."/>
            <person name="Zhong S."/>
            <person name="Turgeon B.G."/>
        </authorList>
    </citation>
    <scope>NUCLEOTIDE SEQUENCE [LARGE SCALE GENOMIC DNA]</scope>
    <source>
        <strain evidence="2">28A</strain>
    </source>
</reference>
<dbReference type="HOGENOM" id="CLU_088979_2_0_1"/>
<dbReference type="Proteomes" id="UP000016935">
    <property type="component" value="Unassembled WGS sequence"/>
</dbReference>
<name>R0K7K9_EXST2</name>
<dbReference type="eggNOG" id="ENOG502S22D">
    <property type="taxonomic scope" value="Eukaryota"/>
</dbReference>
<sequence>MAAPENIDIRNLQGKWIMNKSLSDPFDPILALQGISWLTRKAIGAATLTQHLTQAPVTGEDGTPSTLVKIDQVLTGGLKGSVEERMMDWHYQEHTDWLWGTSKARNRYSTLQKLRDEGTNAEDVKFLADGWLKETEEGEIVEAFAENEKSKWTALQVWGFAEIEGKRMLTRKFVVWRLDKNEVVRARLVYDYTGAL</sequence>
<reference evidence="1 2" key="1">
    <citation type="journal article" date="2012" name="PLoS Pathog.">
        <title>Diverse lifestyles and strategies of plant pathogenesis encoded in the genomes of eighteen Dothideomycetes fungi.</title>
        <authorList>
            <person name="Ohm R.A."/>
            <person name="Feau N."/>
            <person name="Henrissat B."/>
            <person name="Schoch C.L."/>
            <person name="Horwitz B.A."/>
            <person name="Barry K.W."/>
            <person name="Condon B.J."/>
            <person name="Copeland A.C."/>
            <person name="Dhillon B."/>
            <person name="Glaser F."/>
            <person name="Hesse C.N."/>
            <person name="Kosti I."/>
            <person name="LaButti K."/>
            <person name="Lindquist E.A."/>
            <person name="Lucas S."/>
            <person name="Salamov A.A."/>
            <person name="Bradshaw R.E."/>
            <person name="Ciuffetti L."/>
            <person name="Hamelin R.C."/>
            <person name="Kema G.H.J."/>
            <person name="Lawrence C."/>
            <person name="Scott J.A."/>
            <person name="Spatafora J.W."/>
            <person name="Turgeon B.G."/>
            <person name="de Wit P.J.G.M."/>
            <person name="Zhong S."/>
            <person name="Goodwin S.B."/>
            <person name="Grigoriev I.V."/>
        </authorList>
    </citation>
    <scope>NUCLEOTIDE SEQUENCE [LARGE SCALE GENOMIC DNA]</scope>
    <source>
        <strain evidence="2">28A</strain>
    </source>
</reference>